<dbReference type="PANTHER" id="PTHR34975:SF2">
    <property type="entry name" value="SPORE GERMINATION PROTEIN A2"/>
    <property type="match status" value="1"/>
</dbReference>
<keyword evidence="3" id="KW-0813">Transport</keyword>
<dbReference type="GO" id="GO:0009847">
    <property type="term" value="P:spore germination"/>
    <property type="evidence" value="ECO:0007669"/>
    <property type="project" value="InterPro"/>
</dbReference>
<sequence>MEKTVGQISQSQVYMLFSQYLFTTMLGFRFGPLVQDAHFAAWVPLIVGTCGGLVITYGSFRLAQRRPLQFFGNYGKDIIGRPLHYPLVFIMIFSYLFSSAYLLRELVNFIIEVFLLGTPEWAVTAIFAICISYAVRSGVGTIFRCAQGVFFISVIGIIAIPMFIGSEMNASMAHALINHFDLKGMWNASFFVLTLYGEMAFILFLFPYFAHPERTMKSLFWASVTSLLIILTNLIPALLIFGPDLTANLVYPELELIRYIRAGAFLENLDPLLIAIWLTSLFLKISLFLYVAVIALTHTFSLHDHRPLSLSMSAMMVGLTLFMVKSAPQLTHLLTHGELTFLLVTELIPLLYLIVDWGRARFKGVELPER</sequence>
<dbReference type="AlphaFoldDB" id="A0A3M8DHH6"/>
<protein>
    <submittedName>
        <fullName evidence="9">Spore gernimation protein</fullName>
    </submittedName>
</protein>
<dbReference type="NCBIfam" id="TIGR00912">
    <property type="entry name" value="2A0309"/>
    <property type="match status" value="1"/>
</dbReference>
<evidence type="ECO:0000256" key="2">
    <source>
        <dbReference type="ARBA" id="ARBA00007998"/>
    </source>
</evidence>
<accession>A0A3M8DHH6</accession>
<keyword evidence="5 8" id="KW-0812">Transmembrane</keyword>
<evidence type="ECO:0000256" key="3">
    <source>
        <dbReference type="ARBA" id="ARBA00022448"/>
    </source>
</evidence>
<feature type="transmembrane region" description="Helical" evidence="8">
    <location>
        <begin position="142"/>
        <end position="164"/>
    </location>
</feature>
<feature type="transmembrane region" description="Helical" evidence="8">
    <location>
        <begin position="308"/>
        <end position="327"/>
    </location>
</feature>
<keyword evidence="10" id="KW-1185">Reference proteome</keyword>
<comment type="caution">
    <text evidence="9">The sequence shown here is derived from an EMBL/GenBank/DDBJ whole genome shotgun (WGS) entry which is preliminary data.</text>
</comment>
<feature type="transmembrane region" description="Helical" evidence="8">
    <location>
        <begin position="274"/>
        <end position="296"/>
    </location>
</feature>
<keyword evidence="7 8" id="KW-0472">Membrane</keyword>
<comment type="subcellular location">
    <subcellularLocation>
        <location evidence="1">Membrane</location>
        <topology evidence="1">Multi-pass membrane protein</topology>
    </subcellularLocation>
</comment>
<feature type="transmembrane region" description="Helical" evidence="8">
    <location>
        <begin position="184"/>
        <end position="206"/>
    </location>
</feature>
<evidence type="ECO:0000256" key="5">
    <source>
        <dbReference type="ARBA" id="ARBA00022692"/>
    </source>
</evidence>
<dbReference type="Proteomes" id="UP000271031">
    <property type="component" value="Unassembled WGS sequence"/>
</dbReference>
<evidence type="ECO:0000256" key="6">
    <source>
        <dbReference type="ARBA" id="ARBA00022989"/>
    </source>
</evidence>
<evidence type="ECO:0000313" key="9">
    <source>
        <dbReference type="EMBL" id="RNB87059.1"/>
    </source>
</evidence>
<dbReference type="GO" id="GO:0016020">
    <property type="term" value="C:membrane"/>
    <property type="evidence" value="ECO:0007669"/>
    <property type="project" value="UniProtKB-SubCell"/>
</dbReference>
<feature type="transmembrane region" description="Helical" evidence="8">
    <location>
        <begin position="12"/>
        <end position="30"/>
    </location>
</feature>
<gene>
    <name evidence="9" type="ORF">EDM56_15295</name>
</gene>
<organism evidence="9 10">
    <name type="scientific">Brevibacillus fluminis</name>
    <dbReference type="NCBI Taxonomy" id="511487"/>
    <lineage>
        <taxon>Bacteria</taxon>
        <taxon>Bacillati</taxon>
        <taxon>Bacillota</taxon>
        <taxon>Bacilli</taxon>
        <taxon>Bacillales</taxon>
        <taxon>Paenibacillaceae</taxon>
        <taxon>Brevibacillus</taxon>
    </lineage>
</organism>
<proteinExistence type="inferred from homology"/>
<dbReference type="PANTHER" id="PTHR34975">
    <property type="entry name" value="SPORE GERMINATION PROTEIN A2"/>
    <property type="match status" value="1"/>
</dbReference>
<keyword evidence="6 8" id="KW-1133">Transmembrane helix</keyword>
<dbReference type="Pfam" id="PF03845">
    <property type="entry name" value="Spore_permease"/>
    <property type="match status" value="1"/>
</dbReference>
<reference evidence="9 10" key="1">
    <citation type="submission" date="2018-10" db="EMBL/GenBank/DDBJ databases">
        <title>Phylogenomics of Brevibacillus.</title>
        <authorList>
            <person name="Dunlap C."/>
        </authorList>
    </citation>
    <scope>NUCLEOTIDE SEQUENCE [LARGE SCALE GENOMIC DNA]</scope>
    <source>
        <strain evidence="9 10">JCM 15716</strain>
    </source>
</reference>
<evidence type="ECO:0000256" key="4">
    <source>
        <dbReference type="ARBA" id="ARBA00022544"/>
    </source>
</evidence>
<dbReference type="InterPro" id="IPR004761">
    <property type="entry name" value="Spore_GerAB"/>
</dbReference>
<evidence type="ECO:0000256" key="8">
    <source>
        <dbReference type="SAM" id="Phobius"/>
    </source>
</evidence>
<evidence type="ECO:0000313" key="10">
    <source>
        <dbReference type="Proteomes" id="UP000271031"/>
    </source>
</evidence>
<feature type="transmembrane region" description="Helical" evidence="8">
    <location>
        <begin position="109"/>
        <end position="135"/>
    </location>
</feature>
<dbReference type="EMBL" id="RHHQ01000012">
    <property type="protein sequence ID" value="RNB87059.1"/>
    <property type="molecule type" value="Genomic_DNA"/>
</dbReference>
<dbReference type="OrthoDB" id="2663238at2"/>
<feature type="transmembrane region" description="Helical" evidence="8">
    <location>
        <begin position="218"/>
        <end position="241"/>
    </location>
</feature>
<name>A0A3M8DHH6_9BACL</name>
<feature type="transmembrane region" description="Helical" evidence="8">
    <location>
        <begin position="83"/>
        <end position="103"/>
    </location>
</feature>
<feature type="transmembrane region" description="Helical" evidence="8">
    <location>
        <begin position="339"/>
        <end position="355"/>
    </location>
</feature>
<evidence type="ECO:0000256" key="1">
    <source>
        <dbReference type="ARBA" id="ARBA00004141"/>
    </source>
</evidence>
<dbReference type="RefSeq" id="WP_122918757.1">
    <property type="nucleotide sequence ID" value="NZ_RHHQ01000012.1"/>
</dbReference>
<feature type="transmembrane region" description="Helical" evidence="8">
    <location>
        <begin position="42"/>
        <end position="63"/>
    </location>
</feature>
<comment type="similarity">
    <text evidence="2">Belongs to the amino acid-polyamine-organocation (APC) superfamily. Spore germination protein (SGP) (TC 2.A.3.9) family.</text>
</comment>
<evidence type="ECO:0000256" key="7">
    <source>
        <dbReference type="ARBA" id="ARBA00023136"/>
    </source>
</evidence>
<keyword evidence="4" id="KW-0309">Germination</keyword>